<reference evidence="1 2" key="1">
    <citation type="submission" date="2018-02" db="EMBL/GenBank/DDBJ databases">
        <title>The genomes of Aspergillus section Nigri reveals drivers in fungal speciation.</title>
        <authorList>
            <consortium name="DOE Joint Genome Institute"/>
            <person name="Vesth T.C."/>
            <person name="Nybo J."/>
            <person name="Theobald S."/>
            <person name="Brandl J."/>
            <person name="Frisvad J.C."/>
            <person name="Nielsen K.F."/>
            <person name="Lyhne E.K."/>
            <person name="Kogle M.E."/>
            <person name="Kuo A."/>
            <person name="Riley R."/>
            <person name="Clum A."/>
            <person name="Nolan M."/>
            <person name="Lipzen A."/>
            <person name="Salamov A."/>
            <person name="Henrissat B."/>
            <person name="Wiebenga A."/>
            <person name="De vries R.P."/>
            <person name="Grigoriev I.V."/>
            <person name="Mortensen U.H."/>
            <person name="Andersen M.R."/>
            <person name="Baker S.E."/>
        </authorList>
    </citation>
    <scope>NUCLEOTIDE SEQUENCE [LARGE SCALE GENOMIC DNA]</scope>
    <source>
        <strain evidence="1 2">CBS 115571</strain>
    </source>
</reference>
<organism evidence="1 2">
    <name type="scientific">Aspergillus violaceofuscus (strain CBS 115571)</name>
    <dbReference type="NCBI Taxonomy" id="1450538"/>
    <lineage>
        <taxon>Eukaryota</taxon>
        <taxon>Fungi</taxon>
        <taxon>Dikarya</taxon>
        <taxon>Ascomycota</taxon>
        <taxon>Pezizomycotina</taxon>
        <taxon>Eurotiomycetes</taxon>
        <taxon>Eurotiomycetidae</taxon>
        <taxon>Eurotiales</taxon>
        <taxon>Aspergillaceae</taxon>
        <taxon>Aspergillus</taxon>
    </lineage>
</organism>
<proteinExistence type="predicted"/>
<evidence type="ECO:0000313" key="1">
    <source>
        <dbReference type="EMBL" id="PYI13259.1"/>
    </source>
</evidence>
<name>A0A2V5GQ99_ASPV1</name>
<accession>A0A2V5GQ99</accession>
<dbReference type="AlphaFoldDB" id="A0A2V5GQ99"/>
<protein>
    <submittedName>
        <fullName evidence="1">Uncharacterized protein</fullName>
    </submittedName>
</protein>
<gene>
    <name evidence="1" type="ORF">BO99DRAFT_417787</name>
</gene>
<keyword evidence="2" id="KW-1185">Reference proteome</keyword>
<dbReference type="EMBL" id="KZ825253">
    <property type="protein sequence ID" value="PYI13259.1"/>
    <property type="molecule type" value="Genomic_DNA"/>
</dbReference>
<dbReference type="Proteomes" id="UP000249829">
    <property type="component" value="Unassembled WGS sequence"/>
</dbReference>
<dbReference type="OMA" id="VNCEDET"/>
<sequence length="254" mass="28723">MSYVMTAIQTFWQSLPPDTIKYVIHAACCALSCVLVHTFVDFNADGDLKSRRERVLSKLWDLYTVANESNAPELEGLESLTIQIDPFDPAGRTDVDNPPALDPTSYFVPLSHEFVQEHPLDLSRPENCEMMETTARPLRAGDSRSTRQQMPIPSYGKAQILAHHLASVMGAPRLNFPPGSWSRLSMVTGWRWNIPTFPHIKVALYHDDVEHPERLLKAELMVLVPTMHSRLGMETLTEHVVVPLSQLTFLAFYL</sequence>
<evidence type="ECO:0000313" key="2">
    <source>
        <dbReference type="Proteomes" id="UP000249829"/>
    </source>
</evidence>